<dbReference type="Pfam" id="PF00172">
    <property type="entry name" value="Zn_clus"/>
    <property type="match status" value="1"/>
</dbReference>
<dbReference type="EMBL" id="CAJMWS010001207">
    <property type="protein sequence ID" value="CAE6475419.1"/>
    <property type="molecule type" value="Genomic_DNA"/>
</dbReference>
<dbReference type="PANTHER" id="PTHR37534">
    <property type="entry name" value="TRANSCRIPTIONAL ACTIVATOR PROTEIN UGA3"/>
    <property type="match status" value="1"/>
</dbReference>
<organism evidence="5 6">
    <name type="scientific">Rhizoctonia solani</name>
    <dbReference type="NCBI Taxonomy" id="456999"/>
    <lineage>
        <taxon>Eukaryota</taxon>
        <taxon>Fungi</taxon>
        <taxon>Dikarya</taxon>
        <taxon>Basidiomycota</taxon>
        <taxon>Agaricomycotina</taxon>
        <taxon>Agaricomycetes</taxon>
        <taxon>Cantharellales</taxon>
        <taxon>Ceratobasidiaceae</taxon>
        <taxon>Rhizoctonia</taxon>
    </lineage>
</organism>
<dbReference type="CDD" id="cd00067">
    <property type="entry name" value="GAL4"/>
    <property type="match status" value="1"/>
</dbReference>
<dbReference type="GO" id="GO:0000981">
    <property type="term" value="F:DNA-binding transcription factor activity, RNA polymerase II-specific"/>
    <property type="evidence" value="ECO:0007669"/>
    <property type="project" value="InterPro"/>
</dbReference>
<feature type="region of interest" description="Disordered" evidence="3">
    <location>
        <begin position="48"/>
        <end position="120"/>
    </location>
</feature>
<proteinExistence type="predicted"/>
<evidence type="ECO:0000256" key="2">
    <source>
        <dbReference type="ARBA" id="ARBA00023242"/>
    </source>
</evidence>
<protein>
    <recommendedName>
        <fullName evidence="4">Zn(2)-C6 fungal-type domain-containing protein</fullName>
    </recommendedName>
</protein>
<evidence type="ECO:0000256" key="1">
    <source>
        <dbReference type="ARBA" id="ARBA00004123"/>
    </source>
</evidence>
<dbReference type="GO" id="GO:0008270">
    <property type="term" value="F:zinc ion binding"/>
    <property type="evidence" value="ECO:0007669"/>
    <property type="project" value="InterPro"/>
</dbReference>
<dbReference type="SUPFAM" id="SSF57701">
    <property type="entry name" value="Zn2/Cys6 DNA-binding domain"/>
    <property type="match status" value="1"/>
</dbReference>
<evidence type="ECO:0000256" key="3">
    <source>
        <dbReference type="SAM" id="MobiDB-lite"/>
    </source>
</evidence>
<dbReference type="InterPro" id="IPR021858">
    <property type="entry name" value="Fun_TF"/>
</dbReference>
<name>A0A8H3H0U1_9AGAM</name>
<dbReference type="InterPro" id="IPR001138">
    <property type="entry name" value="Zn2Cys6_DnaBD"/>
</dbReference>
<accession>A0A8H3H0U1</accession>
<dbReference type="PROSITE" id="PS50048">
    <property type="entry name" value="ZN2_CY6_FUNGAL_2"/>
    <property type="match status" value="1"/>
</dbReference>
<feature type="domain" description="Zn(2)-C6 fungal-type" evidence="4">
    <location>
        <begin position="13"/>
        <end position="41"/>
    </location>
</feature>
<dbReference type="Pfam" id="PF11951">
    <property type="entry name" value="Fungal_trans_2"/>
    <property type="match status" value="1"/>
</dbReference>
<dbReference type="PROSITE" id="PS00463">
    <property type="entry name" value="ZN2_CY6_FUNGAL_1"/>
    <property type="match status" value="1"/>
</dbReference>
<comment type="subcellular location">
    <subcellularLocation>
        <location evidence="1">Nucleus</location>
    </subcellularLocation>
</comment>
<dbReference type="InterPro" id="IPR036864">
    <property type="entry name" value="Zn2-C6_fun-type_DNA-bd_sf"/>
</dbReference>
<comment type="caution">
    <text evidence="5">The sequence shown here is derived from an EMBL/GenBank/DDBJ whole genome shotgun (WGS) entry which is preliminary data.</text>
</comment>
<evidence type="ECO:0000259" key="4">
    <source>
        <dbReference type="PROSITE" id="PS50048"/>
    </source>
</evidence>
<keyword evidence="2" id="KW-0539">Nucleus</keyword>
<dbReference type="AlphaFoldDB" id="A0A8H3H0U1"/>
<sequence>MAFRSRPGPLGTSCLTCKRRHKKCDLRQPVCKRCEVGRFKCEGYGHNKRQEARNPQPDGSRPPGAFEHDGPSHSTFSESGLNRITMGTSLISREQPEDTTNSSPPESFTPLDFNDGRGNSAPLGHDNISAFVNKQGSRVEDYLRLLITRSTSDASTNPMSIIRKIINLQAQSPYSPIDPMKTFFSYPWFVDYILERSDTYMDQWYFRPVNFPRKRSREDVVSRLRTSPISRWVSLVAMSIFEASFVGDISQHSLHNTWIGYIEGCLMRELSRDLTPYNIQERRKNWIHVAVLKTMIDHTSNTYQVLRNMTPIFLQSVFSEPKFWSKDCDPTYIPLSNILGSESPEISYFALIDCTYAMATGLPQQVEYDTTAYALPIIPPTQPNAAASHQWSLSSPSVFQLVLADINACRDKSPAARDWKDIEKQLLTWQSQPAEYEFTKPWMKLAWYAVQESWRLALLVYLYMAVCGASSDDLRIQPYVDQILQVVGTIKKRDSSDVKLSLFVQYLMVGICARSETHRKIARDKLSAPNESRLWLLRVSDFVPVLDHLWYGAAAAGRSVYWTDYMRSREAMLPIES</sequence>
<dbReference type="SMART" id="SM00066">
    <property type="entry name" value="GAL4"/>
    <property type="match status" value="1"/>
</dbReference>
<dbReference type="PANTHER" id="PTHR37534:SF46">
    <property type="entry name" value="ZN(II)2CYS6 TRANSCRIPTION FACTOR (EUROFUNG)"/>
    <property type="match status" value="1"/>
</dbReference>
<dbReference type="GO" id="GO:0005634">
    <property type="term" value="C:nucleus"/>
    <property type="evidence" value="ECO:0007669"/>
    <property type="project" value="UniProtKB-SubCell"/>
</dbReference>
<gene>
    <name evidence="5" type="ORF">RDB_LOCUS183536</name>
</gene>
<evidence type="ECO:0000313" key="5">
    <source>
        <dbReference type="EMBL" id="CAE6475419.1"/>
    </source>
</evidence>
<reference evidence="5" key="1">
    <citation type="submission" date="2021-01" db="EMBL/GenBank/DDBJ databases">
        <authorList>
            <person name="Kaushik A."/>
        </authorList>
    </citation>
    <scope>NUCLEOTIDE SEQUENCE</scope>
    <source>
        <strain evidence="5">AG1-1C</strain>
    </source>
</reference>
<evidence type="ECO:0000313" key="6">
    <source>
        <dbReference type="Proteomes" id="UP000663846"/>
    </source>
</evidence>
<feature type="compositionally biased region" description="Polar residues" evidence="3">
    <location>
        <begin position="72"/>
        <end position="106"/>
    </location>
</feature>
<dbReference type="Proteomes" id="UP000663846">
    <property type="component" value="Unassembled WGS sequence"/>
</dbReference>
<dbReference type="Gene3D" id="4.10.240.10">
    <property type="entry name" value="Zn(2)-C6 fungal-type DNA-binding domain"/>
    <property type="match status" value="1"/>
</dbReference>